<evidence type="ECO:0000256" key="1">
    <source>
        <dbReference type="SAM" id="Coils"/>
    </source>
</evidence>
<dbReference type="SUPFAM" id="SSF52540">
    <property type="entry name" value="P-loop containing nucleoside triphosphate hydrolases"/>
    <property type="match status" value="1"/>
</dbReference>
<dbReference type="Proteomes" id="UP001057455">
    <property type="component" value="Unassembled WGS sequence"/>
</dbReference>
<keyword evidence="3" id="KW-1185">Reference proteome</keyword>
<dbReference type="GO" id="GO:0043047">
    <property type="term" value="F:single-stranded telomeric DNA binding"/>
    <property type="evidence" value="ECO:0007669"/>
    <property type="project" value="TreeGrafter"/>
</dbReference>
<feature type="coiled-coil region" evidence="1">
    <location>
        <begin position="370"/>
        <end position="456"/>
    </location>
</feature>
<name>A0A9W5TDX3_BABOV</name>
<dbReference type="AlphaFoldDB" id="A0A9W5TDX3"/>
<dbReference type="GO" id="GO:0030870">
    <property type="term" value="C:Mre11 complex"/>
    <property type="evidence" value="ECO:0007669"/>
    <property type="project" value="TreeGrafter"/>
</dbReference>
<feature type="coiled-coil region" evidence="1">
    <location>
        <begin position="144"/>
        <end position="254"/>
    </location>
</feature>
<dbReference type="Gene3D" id="3.40.50.300">
    <property type="entry name" value="P-loop containing nucleotide triphosphate hydrolases"/>
    <property type="match status" value="2"/>
</dbReference>
<dbReference type="EMBL" id="BLIY01000017">
    <property type="protein sequence ID" value="GFE55053.1"/>
    <property type="molecule type" value="Genomic_DNA"/>
</dbReference>
<protein>
    <submittedName>
        <fullName evidence="2">DNA repair rad50</fullName>
    </submittedName>
</protein>
<dbReference type="InterPro" id="IPR027417">
    <property type="entry name" value="P-loop_NTPase"/>
</dbReference>
<organism evidence="2 3">
    <name type="scientific">Babesia ovis</name>
    <dbReference type="NCBI Taxonomy" id="5869"/>
    <lineage>
        <taxon>Eukaryota</taxon>
        <taxon>Sar</taxon>
        <taxon>Alveolata</taxon>
        <taxon>Apicomplexa</taxon>
        <taxon>Aconoidasida</taxon>
        <taxon>Piroplasmida</taxon>
        <taxon>Babesiidae</taxon>
        <taxon>Babesia</taxon>
    </lineage>
</organism>
<evidence type="ECO:0000313" key="3">
    <source>
        <dbReference type="Proteomes" id="UP001057455"/>
    </source>
</evidence>
<sequence>MGLSGILPPNSDRGKSFVHDCKLSEEREVRAQITLSVETHNKDMVHATRKYSIIRDKSMPNKSTFKAGETLMRVRPVDGEETSVGMKPSDLDNSLPSIMGLSKALIDSVIFCHQDESNWALDDVAKVKAKFDHLLETSRYTKAMAALNKTKREQDEAIKREKSKLELAKAQVAQVADLKNQISTNTEAIAQAKTNIASLENELLRLHETSNVLRKEYEAARAVFNEVRQTSENIERLTNDINTMQQSMSEIYEEGLDEMKHFHQKLGKELAVRKFSSESAYNSLTLEVDQLMDHMNGLHQKINMGNAVVNNRVVIGETIKTTTEGLNSVVKDIYKEMELDNDSQFDEDMVLMYIEQLEVIDQDDPSSKALADCKNEMVTLESKILELTTKEGAQNVLERALEAEINEVKQQAKGLEVMLNTQNQKETIKSRTIEELSEHQERLRNLLAEREQLAILAIKLKNSIDGVTVENENDVRSAIKFLESVINNDRHQIRQYVQEVLGTNVDETDLAGKLKECFALYIQDGVPTTGDTIASDVENRQRFQQDCVTAIVQMINHTENWHKHVTDGTAVQGSQLEPYNPLLKIVTSIRISEYIAYYKALLKPEAVNNVESDVSCDEIKAKLNEIDAAILDVESKITSANTLLTQLDVELKQLVFNIEKIGNPQDRIIELESTKQQSDDEMEKIRRSIEDYRMQQQAKRREYEELNAHLTSLKSANMLKSARLTSLIERYREAKWKLEKANQEFEALKVSDYLGDNLQEELKTVTEKINQSRIKQKDLLQMLNNQRQMLEQLDKNIAFKLMQQQLQEARNHLRSTQEKMGPRTEEEFTVLINQTNEKCGRISVEIATLRGSVITREDNIAKLQQLLESNSYKHVHQNYSDILLALKSHTLAREDLEIYTKTLEKKLHQFHSEKIAQINTVLKRVWREVYTGSNVDYIEIQSNVDDVVPSTGLAPRSYNYRMVMVTHTGVEMDMRGRCSAGERVLASLILRITLTEAFCTNCNILALDEPTTNLDRDNVASLEASLAKLVNDCSINFQLVIITHDEPFARKMALRCNCDKYYKIRKNNKNESVIDAVPFLASTIS</sequence>
<gene>
    <name evidence="2" type="ORF">BaOVIS_024570</name>
</gene>
<dbReference type="GO" id="GO:0003691">
    <property type="term" value="F:double-stranded telomeric DNA binding"/>
    <property type="evidence" value="ECO:0007669"/>
    <property type="project" value="TreeGrafter"/>
</dbReference>
<keyword evidence="1" id="KW-0175">Coiled coil</keyword>
<feature type="coiled-coil region" evidence="1">
    <location>
        <begin position="668"/>
        <end position="819"/>
    </location>
</feature>
<dbReference type="GO" id="GO:0000794">
    <property type="term" value="C:condensed nuclear chromosome"/>
    <property type="evidence" value="ECO:0007669"/>
    <property type="project" value="TreeGrafter"/>
</dbReference>
<reference evidence="2" key="1">
    <citation type="submission" date="2019-12" db="EMBL/GenBank/DDBJ databases">
        <title>Genome sequence of Babesia ovis.</title>
        <authorList>
            <person name="Yamagishi J."/>
            <person name="Sevinc F."/>
            <person name="Xuan X."/>
        </authorList>
    </citation>
    <scope>NUCLEOTIDE SEQUENCE</scope>
    <source>
        <strain evidence="2">Selcuk</strain>
    </source>
</reference>
<dbReference type="PANTHER" id="PTHR18867:SF12">
    <property type="entry name" value="DNA REPAIR PROTEIN RAD50"/>
    <property type="match status" value="1"/>
</dbReference>
<dbReference type="GO" id="GO:0051880">
    <property type="term" value="F:G-quadruplex DNA binding"/>
    <property type="evidence" value="ECO:0007669"/>
    <property type="project" value="TreeGrafter"/>
</dbReference>
<dbReference type="GO" id="GO:0000722">
    <property type="term" value="P:telomere maintenance via recombination"/>
    <property type="evidence" value="ECO:0007669"/>
    <property type="project" value="TreeGrafter"/>
</dbReference>
<dbReference type="GO" id="GO:0006302">
    <property type="term" value="P:double-strand break repair"/>
    <property type="evidence" value="ECO:0007669"/>
    <property type="project" value="TreeGrafter"/>
</dbReference>
<dbReference type="OrthoDB" id="18797at2759"/>
<dbReference type="PANTHER" id="PTHR18867">
    <property type="entry name" value="RAD50"/>
    <property type="match status" value="1"/>
</dbReference>
<dbReference type="GO" id="GO:0007004">
    <property type="term" value="P:telomere maintenance via telomerase"/>
    <property type="evidence" value="ECO:0007669"/>
    <property type="project" value="TreeGrafter"/>
</dbReference>
<accession>A0A9W5TDX3</accession>
<evidence type="ECO:0000313" key="2">
    <source>
        <dbReference type="EMBL" id="GFE55053.1"/>
    </source>
</evidence>
<comment type="caution">
    <text evidence="2">The sequence shown here is derived from an EMBL/GenBank/DDBJ whole genome shotgun (WGS) entry which is preliminary data.</text>
</comment>
<proteinExistence type="predicted"/>
<dbReference type="GO" id="GO:0070192">
    <property type="term" value="P:chromosome organization involved in meiotic cell cycle"/>
    <property type="evidence" value="ECO:0007669"/>
    <property type="project" value="TreeGrafter"/>
</dbReference>